<keyword evidence="1" id="KW-0472">Membrane</keyword>
<sequence>MTSTVNFSSTTRGALVLGGVVFAAAGSSLWGEPELGSAASGSQIGVAILGGLLLLVGVLGVSRDSRASGKLWRWGIGLVMTGLIAHLVGSTLGLLAPMLSAGLGGVIAIAAIPAWILAHLAYVGTTLVGLAVRRTTDLPRPLTVLLIACTPLVLVGVPAGLALEGIAGAGVASTIAWLATEGQFGLGWLLVGLVRIRSGRG</sequence>
<feature type="transmembrane region" description="Helical" evidence="1">
    <location>
        <begin position="175"/>
        <end position="196"/>
    </location>
</feature>
<keyword evidence="1" id="KW-0812">Transmembrane</keyword>
<name>A0A543AVZ3_9ACTN</name>
<feature type="transmembrane region" description="Helical" evidence="1">
    <location>
        <begin position="74"/>
        <end position="96"/>
    </location>
</feature>
<dbReference type="Proteomes" id="UP000317043">
    <property type="component" value="Unassembled WGS sequence"/>
</dbReference>
<evidence type="ECO:0000313" key="2">
    <source>
        <dbReference type="EMBL" id="TQL76755.1"/>
    </source>
</evidence>
<comment type="caution">
    <text evidence="2">The sequence shown here is derived from an EMBL/GenBank/DDBJ whole genome shotgun (WGS) entry which is preliminary data.</text>
</comment>
<dbReference type="AlphaFoldDB" id="A0A543AVZ3"/>
<proteinExistence type="predicted"/>
<reference evidence="2 3" key="1">
    <citation type="submission" date="2019-06" db="EMBL/GenBank/DDBJ databases">
        <title>Sequencing the genomes of 1000 actinobacteria strains.</title>
        <authorList>
            <person name="Klenk H.-P."/>
        </authorList>
    </citation>
    <scope>NUCLEOTIDE SEQUENCE [LARGE SCALE GENOMIC DNA]</scope>
    <source>
        <strain evidence="2 3">DSM 45928</strain>
    </source>
</reference>
<feature type="transmembrane region" description="Helical" evidence="1">
    <location>
        <begin position="142"/>
        <end position="163"/>
    </location>
</feature>
<organism evidence="2 3">
    <name type="scientific">Stackebrandtia endophytica</name>
    <dbReference type="NCBI Taxonomy" id="1496996"/>
    <lineage>
        <taxon>Bacteria</taxon>
        <taxon>Bacillati</taxon>
        <taxon>Actinomycetota</taxon>
        <taxon>Actinomycetes</taxon>
        <taxon>Glycomycetales</taxon>
        <taxon>Glycomycetaceae</taxon>
        <taxon>Stackebrandtia</taxon>
    </lineage>
</organism>
<feature type="transmembrane region" description="Helical" evidence="1">
    <location>
        <begin position="102"/>
        <end position="130"/>
    </location>
</feature>
<evidence type="ECO:0000256" key="1">
    <source>
        <dbReference type="SAM" id="Phobius"/>
    </source>
</evidence>
<gene>
    <name evidence="2" type="ORF">FB566_2292</name>
</gene>
<dbReference type="OrthoDB" id="9919422at2"/>
<dbReference type="EMBL" id="VFOW01000001">
    <property type="protein sequence ID" value="TQL76755.1"/>
    <property type="molecule type" value="Genomic_DNA"/>
</dbReference>
<keyword evidence="3" id="KW-1185">Reference proteome</keyword>
<feature type="transmembrane region" description="Helical" evidence="1">
    <location>
        <begin position="12"/>
        <end position="31"/>
    </location>
</feature>
<feature type="transmembrane region" description="Helical" evidence="1">
    <location>
        <begin position="43"/>
        <end position="62"/>
    </location>
</feature>
<accession>A0A543AVZ3</accession>
<keyword evidence="1" id="KW-1133">Transmembrane helix</keyword>
<dbReference type="InParanoid" id="A0A543AVZ3"/>
<protein>
    <submittedName>
        <fullName evidence="2">Uncharacterized protein</fullName>
    </submittedName>
</protein>
<evidence type="ECO:0000313" key="3">
    <source>
        <dbReference type="Proteomes" id="UP000317043"/>
    </source>
</evidence>